<dbReference type="EMBL" id="JARWBG010000076">
    <property type="protein sequence ID" value="MDH2393634.1"/>
    <property type="molecule type" value="Genomic_DNA"/>
</dbReference>
<protein>
    <submittedName>
        <fullName evidence="2">Helix-turn-helix transcriptional regulator</fullName>
    </submittedName>
</protein>
<dbReference type="InterPro" id="IPR001387">
    <property type="entry name" value="Cro/C1-type_HTH"/>
</dbReference>
<accession>A0ABT6I0E8</accession>
<comment type="caution">
    <text evidence="2">The sequence shown here is derived from an EMBL/GenBank/DDBJ whole genome shotgun (WGS) entry which is preliminary data.</text>
</comment>
<reference evidence="2 3" key="1">
    <citation type="submission" date="2023-04" db="EMBL/GenBank/DDBJ databases">
        <title>Streptomyces chengmaiensis sp. nov. isolated from the stem of mangrove plant in Hainan.</title>
        <authorList>
            <person name="Huang X."/>
            <person name="Zhou S."/>
            <person name="Chu X."/>
            <person name="Xie Y."/>
            <person name="Lin Y."/>
        </authorList>
    </citation>
    <scope>NUCLEOTIDE SEQUENCE [LARGE SCALE GENOMIC DNA]</scope>
    <source>
        <strain evidence="2 3">HNM0663</strain>
    </source>
</reference>
<dbReference type="InterPro" id="IPR010982">
    <property type="entry name" value="Lambda_DNA-bd_dom_sf"/>
</dbReference>
<sequence>MIRDLQDDARVLLRQLSGDDPEEFLHQAQQMRERLDCLTAGLVGRARLRRVTWSRIGQALTISEDTARHRYTDDYVLRRLRQVSRLRAIPKSLSALYSEPSRHYDAAVPDDGAVPAAAEATGPAYNSLAPVLSMLARASEIPLQDLAHRVECSPSYLSRILSGQRVPSWPITERLAQTCGADPAIVRKLWETEQLRRRPPRSRVDDSRGIDSLAGVSDRAQAIRKLVTALRTLHVRAGQPTPQEICIRSRWRLQAHQVTAILERNEPCDWPTLVLLLGILGGSTDYFRPLWQAATEHPHT</sequence>
<evidence type="ECO:0000313" key="3">
    <source>
        <dbReference type="Proteomes" id="UP001223144"/>
    </source>
</evidence>
<feature type="domain" description="HTH cro/C1-type" evidence="1">
    <location>
        <begin position="143"/>
        <end position="186"/>
    </location>
</feature>
<dbReference type="Gene3D" id="1.10.260.40">
    <property type="entry name" value="lambda repressor-like DNA-binding domains"/>
    <property type="match status" value="1"/>
</dbReference>
<evidence type="ECO:0000313" key="2">
    <source>
        <dbReference type="EMBL" id="MDH2393634.1"/>
    </source>
</evidence>
<organism evidence="2 3">
    <name type="scientific">Streptomyces chengmaiensis</name>
    <dbReference type="NCBI Taxonomy" id="3040919"/>
    <lineage>
        <taxon>Bacteria</taxon>
        <taxon>Bacillati</taxon>
        <taxon>Actinomycetota</taxon>
        <taxon>Actinomycetes</taxon>
        <taxon>Kitasatosporales</taxon>
        <taxon>Streptomycetaceae</taxon>
        <taxon>Streptomyces</taxon>
    </lineage>
</organism>
<name>A0ABT6I0E8_9ACTN</name>
<dbReference type="PROSITE" id="PS50943">
    <property type="entry name" value="HTH_CROC1"/>
    <property type="match status" value="1"/>
</dbReference>
<dbReference type="SMART" id="SM00530">
    <property type="entry name" value="HTH_XRE"/>
    <property type="match status" value="1"/>
</dbReference>
<gene>
    <name evidence="2" type="ORF">QCN29_33715</name>
</gene>
<evidence type="ECO:0000259" key="1">
    <source>
        <dbReference type="PROSITE" id="PS50943"/>
    </source>
</evidence>
<dbReference type="CDD" id="cd00093">
    <property type="entry name" value="HTH_XRE"/>
    <property type="match status" value="1"/>
</dbReference>
<proteinExistence type="predicted"/>
<dbReference type="RefSeq" id="WP_279932931.1">
    <property type="nucleotide sequence ID" value="NZ_JARWBG010000076.1"/>
</dbReference>
<dbReference type="SUPFAM" id="SSF47413">
    <property type="entry name" value="lambda repressor-like DNA-binding domains"/>
    <property type="match status" value="1"/>
</dbReference>
<dbReference type="Pfam" id="PF13560">
    <property type="entry name" value="HTH_31"/>
    <property type="match status" value="1"/>
</dbReference>
<keyword evidence="3" id="KW-1185">Reference proteome</keyword>
<dbReference type="Proteomes" id="UP001223144">
    <property type="component" value="Unassembled WGS sequence"/>
</dbReference>